<dbReference type="Pfam" id="PF02777">
    <property type="entry name" value="Sod_Fe_C"/>
    <property type="match status" value="1"/>
</dbReference>
<evidence type="ECO:0000256" key="1">
    <source>
        <dbReference type="ARBA" id="ARBA00008714"/>
    </source>
</evidence>
<dbReference type="InterPro" id="IPR019831">
    <property type="entry name" value="Mn/Fe_SOD_N"/>
</dbReference>
<evidence type="ECO:0000313" key="10">
    <source>
        <dbReference type="EMBL" id="ELA41008.1"/>
    </source>
</evidence>
<dbReference type="SUPFAM" id="SSF46609">
    <property type="entry name" value="Fe,Mn superoxide dismutase (SOD), N-terminal domain"/>
    <property type="match status" value="1"/>
</dbReference>
<dbReference type="STRING" id="993615.L2GJF3"/>
<evidence type="ECO:0000259" key="9">
    <source>
        <dbReference type="Pfam" id="PF02777"/>
    </source>
</evidence>
<evidence type="ECO:0000256" key="3">
    <source>
        <dbReference type="ARBA" id="ARBA00022723"/>
    </source>
</evidence>
<comment type="similarity">
    <text evidence="1 7">Belongs to the iron/manganese superoxide dismutase family.</text>
</comment>
<evidence type="ECO:0000256" key="7">
    <source>
        <dbReference type="RuleBase" id="RU000414"/>
    </source>
</evidence>
<evidence type="ECO:0000256" key="2">
    <source>
        <dbReference type="ARBA" id="ARBA00012682"/>
    </source>
</evidence>
<feature type="domain" description="Manganese/iron superoxide dismutase C-terminal" evidence="9">
    <location>
        <begin position="104"/>
        <end position="202"/>
    </location>
</feature>
<dbReference type="PANTHER" id="PTHR43595:SF2">
    <property type="entry name" value="SMALL RIBOSOMAL SUBUNIT PROTEIN MS42"/>
    <property type="match status" value="1"/>
</dbReference>
<dbReference type="FunCoup" id="L2GJF3">
    <property type="interactions" value="62"/>
</dbReference>
<dbReference type="PANTHER" id="PTHR43595">
    <property type="entry name" value="37S RIBOSOMAL PROTEIN S26, MITOCHONDRIAL"/>
    <property type="match status" value="1"/>
</dbReference>
<keyword evidence="4 7" id="KW-0560">Oxidoreductase</keyword>
<feature type="binding site" evidence="6">
    <location>
        <position position="175"/>
    </location>
    <ligand>
        <name>Mn(2+)</name>
        <dbReference type="ChEBI" id="CHEBI:29035"/>
    </ligand>
</feature>
<dbReference type="OMA" id="GSYEGWK"/>
<dbReference type="Pfam" id="PF00081">
    <property type="entry name" value="Sod_Fe_N"/>
    <property type="match status" value="1"/>
</dbReference>
<feature type="binding site" evidence="6">
    <location>
        <position position="28"/>
    </location>
    <ligand>
        <name>Mn(2+)</name>
        <dbReference type="ChEBI" id="CHEBI:29035"/>
    </ligand>
</feature>
<evidence type="ECO:0000313" key="11">
    <source>
        <dbReference type="Proteomes" id="UP000011082"/>
    </source>
</evidence>
<dbReference type="GO" id="GO:0004784">
    <property type="term" value="F:superoxide dismutase activity"/>
    <property type="evidence" value="ECO:0007669"/>
    <property type="project" value="UniProtKB-EC"/>
</dbReference>
<dbReference type="InterPro" id="IPR036314">
    <property type="entry name" value="SOD_C_sf"/>
</dbReference>
<name>L2GJF3_VITCO</name>
<feature type="binding site" evidence="6">
    <location>
        <position position="84"/>
    </location>
    <ligand>
        <name>Mn(2+)</name>
        <dbReference type="ChEBI" id="CHEBI:29035"/>
    </ligand>
</feature>
<comment type="function">
    <text evidence="5">Component of the mitochondrial ribosome (mitoribosome), a dedicated translation machinery responsible for the synthesis of mitochondrial genome-encoded proteins, including at least some of the essential transmembrane subunits of the mitochondrial respiratory chain. The mitoribosomes are attached to the mitochondrial inner membrane and translation products are cotranslationally integrated into the membrane.</text>
</comment>
<evidence type="ECO:0000256" key="5">
    <source>
        <dbReference type="ARBA" id="ARBA00037226"/>
    </source>
</evidence>
<dbReference type="InParanoid" id="L2GJF3"/>
<dbReference type="EC" id="1.15.1.1" evidence="2 7"/>
<evidence type="ECO:0000256" key="6">
    <source>
        <dbReference type="PIRSR" id="PIRSR000349-1"/>
    </source>
</evidence>
<dbReference type="Proteomes" id="UP000011082">
    <property type="component" value="Unassembled WGS sequence"/>
</dbReference>
<dbReference type="AlphaFoldDB" id="L2GJF3"/>
<dbReference type="GeneID" id="19882677"/>
<dbReference type="InterPro" id="IPR001189">
    <property type="entry name" value="Mn/Fe_SOD"/>
</dbReference>
<dbReference type="InterPro" id="IPR019833">
    <property type="entry name" value="Mn/Fe_SOD_BS"/>
</dbReference>
<dbReference type="RefSeq" id="XP_007605412.1">
    <property type="nucleotide sequence ID" value="XM_007605350.1"/>
</dbReference>
<dbReference type="Gene3D" id="3.55.40.20">
    <property type="entry name" value="Iron/manganese superoxide dismutase, C-terminal domain"/>
    <property type="match status" value="1"/>
</dbReference>
<dbReference type="GO" id="GO:0005737">
    <property type="term" value="C:cytoplasm"/>
    <property type="evidence" value="ECO:0007669"/>
    <property type="project" value="TreeGrafter"/>
</dbReference>
<keyword evidence="11" id="KW-1185">Reference proteome</keyword>
<dbReference type="SUPFAM" id="SSF54719">
    <property type="entry name" value="Fe,Mn superoxide dismutase (SOD), C-terminal domain"/>
    <property type="match status" value="1"/>
</dbReference>
<feature type="domain" description="Manganese/iron superoxide dismutase N-terminal" evidence="8">
    <location>
        <begin position="4"/>
        <end position="92"/>
    </location>
</feature>
<evidence type="ECO:0000256" key="4">
    <source>
        <dbReference type="ARBA" id="ARBA00023002"/>
    </source>
</evidence>
<dbReference type="InterPro" id="IPR036324">
    <property type="entry name" value="Mn/Fe_SOD_N_sf"/>
</dbReference>
<dbReference type="PRINTS" id="PR01703">
    <property type="entry name" value="MNSODISMTASE"/>
</dbReference>
<proteinExistence type="inferred from homology"/>
<dbReference type="InterPro" id="IPR019832">
    <property type="entry name" value="Mn/Fe_SOD_C"/>
</dbReference>
<comment type="catalytic activity">
    <reaction evidence="7">
        <text>2 superoxide + 2 H(+) = H2O2 + O2</text>
        <dbReference type="Rhea" id="RHEA:20696"/>
        <dbReference type="ChEBI" id="CHEBI:15378"/>
        <dbReference type="ChEBI" id="CHEBI:15379"/>
        <dbReference type="ChEBI" id="CHEBI:16240"/>
        <dbReference type="ChEBI" id="CHEBI:18421"/>
        <dbReference type="EC" id="1.15.1.1"/>
    </reaction>
</comment>
<dbReference type="PIRSF" id="PIRSF000349">
    <property type="entry name" value="SODismutase"/>
    <property type="match status" value="1"/>
</dbReference>
<dbReference type="SMR" id="L2GJF3"/>
<dbReference type="VEuPathDB" id="MicrosporidiaDB:VICG_01967"/>
<dbReference type="OrthoDB" id="239262at2759"/>
<dbReference type="PROSITE" id="PS00088">
    <property type="entry name" value="SOD_MN"/>
    <property type="match status" value="1"/>
</dbReference>
<dbReference type="HOGENOM" id="CLU_031625_0_1_1"/>
<gene>
    <name evidence="10" type="ORF">VICG_01967</name>
</gene>
<dbReference type="GO" id="GO:0046872">
    <property type="term" value="F:metal ion binding"/>
    <property type="evidence" value="ECO:0007669"/>
    <property type="project" value="UniProtKB-KW"/>
</dbReference>
<reference evidence="11" key="1">
    <citation type="submission" date="2011-05" db="EMBL/GenBank/DDBJ databases">
        <title>The genome sequence of Vittaforma corneae strain ATCC 50505.</title>
        <authorList>
            <consortium name="The Broad Institute Genome Sequencing Platform"/>
            <person name="Cuomo C."/>
            <person name="Didier E."/>
            <person name="Bowers L."/>
            <person name="Young S.K."/>
            <person name="Zeng Q."/>
            <person name="Gargeya S."/>
            <person name="Fitzgerald M."/>
            <person name="Haas B."/>
            <person name="Abouelleil A."/>
            <person name="Alvarado L."/>
            <person name="Arachchi H.M."/>
            <person name="Berlin A."/>
            <person name="Chapman S.B."/>
            <person name="Gearin G."/>
            <person name="Goldberg J."/>
            <person name="Griggs A."/>
            <person name="Gujja S."/>
            <person name="Hansen M."/>
            <person name="Heiman D."/>
            <person name="Howarth C."/>
            <person name="Larimer J."/>
            <person name="Lui A."/>
            <person name="MacDonald P.J.P."/>
            <person name="McCowen C."/>
            <person name="Montmayeur A."/>
            <person name="Murphy C."/>
            <person name="Neiman D."/>
            <person name="Pearson M."/>
            <person name="Priest M."/>
            <person name="Roberts A."/>
            <person name="Saif S."/>
            <person name="Shea T."/>
            <person name="Sisk P."/>
            <person name="Stolte C."/>
            <person name="Sykes S."/>
            <person name="Wortman J."/>
            <person name="Nusbaum C."/>
            <person name="Birren B."/>
        </authorList>
    </citation>
    <scope>NUCLEOTIDE SEQUENCE [LARGE SCALE GENOMIC DNA]</scope>
    <source>
        <strain evidence="11">ATCC 50505</strain>
    </source>
</reference>
<dbReference type="EMBL" id="JH370152">
    <property type="protein sequence ID" value="ELA41008.1"/>
    <property type="molecule type" value="Genomic_DNA"/>
</dbReference>
<keyword evidence="3 6" id="KW-0479">Metal-binding</keyword>
<organism evidence="10 11">
    <name type="scientific">Vittaforma corneae (strain ATCC 50505)</name>
    <name type="common">Microsporidian parasite</name>
    <name type="synonym">Nosema corneum</name>
    <dbReference type="NCBI Taxonomy" id="993615"/>
    <lineage>
        <taxon>Eukaryota</taxon>
        <taxon>Fungi</taxon>
        <taxon>Fungi incertae sedis</taxon>
        <taxon>Microsporidia</taxon>
        <taxon>Nosematidae</taxon>
        <taxon>Vittaforma</taxon>
    </lineage>
</organism>
<accession>L2GJF3</accession>
<evidence type="ECO:0000259" key="8">
    <source>
        <dbReference type="Pfam" id="PF00081"/>
    </source>
</evidence>
<comment type="function">
    <text evidence="7">Destroys radicals which are normally produced within the cells and which are toxic to biological systems.</text>
</comment>
<feature type="binding site" evidence="6">
    <location>
        <position position="171"/>
    </location>
    <ligand>
        <name>Mn(2+)</name>
        <dbReference type="ChEBI" id="CHEBI:29035"/>
    </ligand>
</feature>
<sequence>MKRFERPQLNYDYSDLEPSIDTETMRIHHTKHHQAYVDGLNKLSDAVPPKISLQNLLNGLMENEGIKPDDREILVKFGGGHYNHSLFWEYLSKGSNVSDISNFLFDRIKADFGSLEELQKRFDEASVKVFGSGWTWWVYDYSQNKSYIMTTKDQMNPIMLDKNLVCLLGLDVWEHAYYLKYQNRRAEYVQEFWNVVNWKAVSLIHDKVVLNKKTLEVTDNGYLKFE</sequence>
<protein>
    <recommendedName>
        <fullName evidence="2 7">Superoxide dismutase</fullName>
        <ecNumber evidence="2 7">1.15.1.1</ecNumber>
    </recommendedName>
</protein>
<dbReference type="Gene3D" id="1.10.287.990">
    <property type="entry name" value="Fe,Mn superoxide dismutase (SOD) domain"/>
    <property type="match status" value="1"/>
</dbReference>